<evidence type="ECO:0008006" key="3">
    <source>
        <dbReference type="Google" id="ProtNLM"/>
    </source>
</evidence>
<name>A0A6L2L9U7_TANCI</name>
<comment type="caution">
    <text evidence="2">The sequence shown here is derived from an EMBL/GenBank/DDBJ whole genome shotgun (WGS) entry which is preliminary data.</text>
</comment>
<proteinExistence type="predicted"/>
<sequence length="290" mass="33043">MRDEHLSTILETESDEVIKSSVEKLVPIPSEFEVTSDNENTLIDSSPNYDYLLELAHIDPIPPRIGESDFDLEEEIRLVKNLLYDNSSPRPPEEINAEIADMIIEFLSPSPIPIEDSNSQMEEIDLFLDKDDLMPPGIESDDYDSKGDIYFLEEFISNDPLLLPENESSNFDHHDDPSFPRPPPEPPDVEILFDFELDTVVLTAKMVEAISEHHVLMPKVLPSQPTLCLILDPLLPFSSENKDNVFTHGILSYLLVSHRDKIIYDFSKDSMMYGGDIPLLDVPFIHFYPP</sequence>
<dbReference type="EMBL" id="BKCJ010004009">
    <property type="protein sequence ID" value="GEU58476.1"/>
    <property type="molecule type" value="Genomic_DNA"/>
</dbReference>
<dbReference type="AlphaFoldDB" id="A0A6L2L9U7"/>
<evidence type="ECO:0000313" key="2">
    <source>
        <dbReference type="EMBL" id="GEU58476.1"/>
    </source>
</evidence>
<accession>A0A6L2L9U7</accession>
<protein>
    <recommendedName>
        <fullName evidence="3">Reverse transcriptase domain-containing protein</fullName>
    </recommendedName>
</protein>
<evidence type="ECO:0000256" key="1">
    <source>
        <dbReference type="SAM" id="MobiDB-lite"/>
    </source>
</evidence>
<reference evidence="2" key="1">
    <citation type="journal article" date="2019" name="Sci. Rep.">
        <title>Draft genome of Tanacetum cinerariifolium, the natural source of mosquito coil.</title>
        <authorList>
            <person name="Yamashiro T."/>
            <person name="Shiraishi A."/>
            <person name="Satake H."/>
            <person name="Nakayama K."/>
        </authorList>
    </citation>
    <scope>NUCLEOTIDE SEQUENCE</scope>
</reference>
<gene>
    <name evidence="2" type="ORF">Tci_030454</name>
</gene>
<feature type="region of interest" description="Disordered" evidence="1">
    <location>
        <begin position="166"/>
        <end position="185"/>
    </location>
</feature>
<organism evidence="2">
    <name type="scientific">Tanacetum cinerariifolium</name>
    <name type="common">Dalmatian daisy</name>
    <name type="synonym">Chrysanthemum cinerariifolium</name>
    <dbReference type="NCBI Taxonomy" id="118510"/>
    <lineage>
        <taxon>Eukaryota</taxon>
        <taxon>Viridiplantae</taxon>
        <taxon>Streptophyta</taxon>
        <taxon>Embryophyta</taxon>
        <taxon>Tracheophyta</taxon>
        <taxon>Spermatophyta</taxon>
        <taxon>Magnoliopsida</taxon>
        <taxon>eudicotyledons</taxon>
        <taxon>Gunneridae</taxon>
        <taxon>Pentapetalae</taxon>
        <taxon>asterids</taxon>
        <taxon>campanulids</taxon>
        <taxon>Asterales</taxon>
        <taxon>Asteraceae</taxon>
        <taxon>Asteroideae</taxon>
        <taxon>Anthemideae</taxon>
        <taxon>Anthemidinae</taxon>
        <taxon>Tanacetum</taxon>
    </lineage>
</organism>